<name>A0A2S4UJE1_9BASI</name>
<reference evidence="3" key="2">
    <citation type="journal article" date="2018" name="BMC Genomics">
        <title>Genomic insights into host adaptation between the wheat stripe rust pathogen (Puccinia striiformis f. sp. tritici) and the barley stripe rust pathogen (Puccinia striiformis f. sp. hordei).</title>
        <authorList>
            <person name="Xia C."/>
            <person name="Wang M."/>
            <person name="Yin C."/>
            <person name="Cornejo O.E."/>
            <person name="Hulbert S.H."/>
            <person name="Chen X."/>
        </authorList>
    </citation>
    <scope>NUCLEOTIDE SEQUENCE [LARGE SCALE GENOMIC DNA]</scope>
    <source>
        <strain evidence="3">93TX-2</strain>
    </source>
</reference>
<sequence length="567" mass="64604">MFQEKMDDCGSLSVQLAIDTAPFRWLQRFIADHLNNSKEVQNLSVVMEIRTLMIVLAVVAISPSAGHPGLDESLLIANRRALHREDDVASHATSGPYPIRPTTSYSSSAREPQRYPGDTFQSDSYSQRSPVNSQLIHSPHRHEAREPGVHLFPESNYGSLFDMTWSIYKSYEERLGRIEAGKSMEGMSLTDNDAHGTREGEIMTYEKNGEERPKVAQGVLVKPDNEPHKNPVEIQLLRSKGPMRGTGNGPRLQELVTRNSPEDIASNGNDALNPQVGEQKGTVKKEIITYKRMGKKRFKMGRESSVITPETKPSRNPIDFHLLESKGPADVRLTYLIDPSKVANQKSGFNSNIFQIGLRGIPEKSFSTIYLRNLKRKLKKKLRKSRANRGSVKNQLRSLKASFLAEDSLRTIRRRYRNVKSLYRDRMTLKLETKLNTRDRTSFDKLLYTYIYLVDMITTIIPKPSYDDVGVAKAEAFKDALNRLAQYDLKEKDWHGGGPFRSRGSTMSSMWRYLSHWLSSDKYYTDLEIADTHGILNHWKTIFNLAFANSIDRLDAEMVGLFDAQRR</sequence>
<reference evidence="2 3" key="1">
    <citation type="submission" date="2017-12" db="EMBL/GenBank/DDBJ databases">
        <title>Gene loss provides genomic basis for host adaptation in cereal stripe rust fungi.</title>
        <authorList>
            <person name="Xia C."/>
        </authorList>
    </citation>
    <scope>NUCLEOTIDE SEQUENCE [LARGE SCALE GENOMIC DNA]</scope>
    <source>
        <strain evidence="2 3">93TX-2</strain>
    </source>
</reference>
<feature type="compositionally biased region" description="Polar residues" evidence="1">
    <location>
        <begin position="119"/>
        <end position="131"/>
    </location>
</feature>
<evidence type="ECO:0000256" key="1">
    <source>
        <dbReference type="SAM" id="MobiDB-lite"/>
    </source>
</evidence>
<dbReference type="AlphaFoldDB" id="A0A2S4UJE1"/>
<organism evidence="2 3">
    <name type="scientific">Puccinia striiformis</name>
    <dbReference type="NCBI Taxonomy" id="27350"/>
    <lineage>
        <taxon>Eukaryota</taxon>
        <taxon>Fungi</taxon>
        <taxon>Dikarya</taxon>
        <taxon>Basidiomycota</taxon>
        <taxon>Pucciniomycotina</taxon>
        <taxon>Pucciniomycetes</taxon>
        <taxon>Pucciniales</taxon>
        <taxon>Pucciniaceae</taxon>
        <taxon>Puccinia</taxon>
    </lineage>
</organism>
<proteinExistence type="predicted"/>
<dbReference type="EMBL" id="PKSM01000337">
    <property type="protein sequence ID" value="POV97337.1"/>
    <property type="molecule type" value="Genomic_DNA"/>
</dbReference>
<dbReference type="OrthoDB" id="2508274at2759"/>
<feature type="compositionally biased region" description="Polar residues" evidence="1">
    <location>
        <begin position="101"/>
        <end position="110"/>
    </location>
</feature>
<protein>
    <submittedName>
        <fullName evidence="2">Uncharacterized protein</fullName>
    </submittedName>
</protein>
<comment type="caution">
    <text evidence="2">The sequence shown here is derived from an EMBL/GenBank/DDBJ whole genome shotgun (WGS) entry which is preliminary data.</text>
</comment>
<evidence type="ECO:0000313" key="2">
    <source>
        <dbReference type="EMBL" id="POV97337.1"/>
    </source>
</evidence>
<evidence type="ECO:0000313" key="3">
    <source>
        <dbReference type="Proteomes" id="UP000238274"/>
    </source>
</evidence>
<feature type="region of interest" description="Disordered" evidence="1">
    <location>
        <begin position="87"/>
        <end position="131"/>
    </location>
</feature>
<dbReference type="VEuPathDB" id="FungiDB:PSTT_12921"/>
<accession>A0A2S4UJE1</accession>
<dbReference type="VEuPathDB" id="FungiDB:PSHT_14636"/>
<reference evidence="3" key="3">
    <citation type="journal article" date="2018" name="Mol. Plant Microbe Interact.">
        <title>Genome sequence resources for the wheat stripe rust pathogen (Puccinia striiformis f. sp. tritici) and the barley stripe rust pathogen (Puccinia striiformis f. sp. hordei).</title>
        <authorList>
            <person name="Xia C."/>
            <person name="Wang M."/>
            <person name="Yin C."/>
            <person name="Cornejo O.E."/>
            <person name="Hulbert S.H."/>
            <person name="Chen X."/>
        </authorList>
    </citation>
    <scope>NUCLEOTIDE SEQUENCE [LARGE SCALE GENOMIC DNA]</scope>
    <source>
        <strain evidence="3">93TX-2</strain>
    </source>
</reference>
<dbReference type="Proteomes" id="UP000238274">
    <property type="component" value="Unassembled WGS sequence"/>
</dbReference>
<keyword evidence="3" id="KW-1185">Reference proteome</keyword>
<gene>
    <name evidence="2" type="ORF">PSHT_14636</name>
</gene>